<evidence type="ECO:0000256" key="1">
    <source>
        <dbReference type="ARBA" id="ARBA00022679"/>
    </source>
</evidence>
<evidence type="ECO:0000313" key="9">
    <source>
        <dbReference type="Proteomes" id="UP000237271"/>
    </source>
</evidence>
<dbReference type="Pfam" id="PF17917">
    <property type="entry name" value="RT_RNaseH"/>
    <property type="match status" value="1"/>
</dbReference>
<dbReference type="Proteomes" id="UP000237271">
    <property type="component" value="Unassembled WGS sequence"/>
</dbReference>
<name>A0A2P4YLS4_9STRA</name>
<comment type="caution">
    <text evidence="8">The sequence shown here is derived from an EMBL/GenBank/DDBJ whole genome shotgun (WGS) entry which is preliminary data.</text>
</comment>
<dbReference type="GO" id="GO:0003964">
    <property type="term" value="F:RNA-directed DNA polymerase activity"/>
    <property type="evidence" value="ECO:0007669"/>
    <property type="project" value="UniProtKB-KW"/>
</dbReference>
<keyword evidence="6" id="KW-0695">RNA-directed DNA polymerase</keyword>
<dbReference type="GO" id="GO:0004519">
    <property type="term" value="F:endonuclease activity"/>
    <property type="evidence" value="ECO:0007669"/>
    <property type="project" value="UniProtKB-KW"/>
</dbReference>
<organism evidence="8 9">
    <name type="scientific">Phytophthora palmivora</name>
    <dbReference type="NCBI Taxonomy" id="4796"/>
    <lineage>
        <taxon>Eukaryota</taxon>
        <taxon>Sar</taxon>
        <taxon>Stramenopiles</taxon>
        <taxon>Oomycota</taxon>
        <taxon>Peronosporomycetes</taxon>
        <taxon>Peronosporales</taxon>
        <taxon>Peronosporaceae</taxon>
        <taxon>Phytophthora</taxon>
    </lineage>
</organism>
<evidence type="ECO:0000256" key="6">
    <source>
        <dbReference type="ARBA" id="ARBA00022918"/>
    </source>
</evidence>
<accession>A0A2P4YLS4</accession>
<protein>
    <recommendedName>
        <fullName evidence="7">Reverse transcriptase RNase H-like domain-containing protein</fullName>
    </recommendedName>
</protein>
<reference evidence="8 9" key="1">
    <citation type="journal article" date="2017" name="Genome Biol. Evol.">
        <title>Phytophthora megakarya and P. palmivora, closely related causal agents of cacao black pod rot, underwent increases in genome sizes and gene numbers by different mechanisms.</title>
        <authorList>
            <person name="Ali S.S."/>
            <person name="Shao J."/>
            <person name="Lary D.J."/>
            <person name="Kronmiller B."/>
            <person name="Shen D."/>
            <person name="Strem M.D."/>
            <person name="Amoako-Attah I."/>
            <person name="Akrofi A.Y."/>
            <person name="Begoude B.A."/>
            <person name="Ten Hoopen G.M."/>
            <person name="Coulibaly K."/>
            <person name="Kebe B.I."/>
            <person name="Melnick R.L."/>
            <person name="Guiltinan M.J."/>
            <person name="Tyler B.M."/>
            <person name="Meinhardt L.W."/>
            <person name="Bailey B.A."/>
        </authorList>
    </citation>
    <scope>NUCLEOTIDE SEQUENCE [LARGE SCALE GENOMIC DNA]</scope>
    <source>
        <strain evidence="9">sbr112.9</strain>
    </source>
</reference>
<evidence type="ECO:0000256" key="5">
    <source>
        <dbReference type="ARBA" id="ARBA00022801"/>
    </source>
</evidence>
<gene>
    <name evidence="8" type="ORF">PHPALM_3692</name>
</gene>
<evidence type="ECO:0000259" key="7">
    <source>
        <dbReference type="Pfam" id="PF17917"/>
    </source>
</evidence>
<keyword evidence="4" id="KW-0255">Endonuclease</keyword>
<evidence type="ECO:0000256" key="4">
    <source>
        <dbReference type="ARBA" id="ARBA00022759"/>
    </source>
</evidence>
<evidence type="ECO:0000256" key="3">
    <source>
        <dbReference type="ARBA" id="ARBA00022722"/>
    </source>
</evidence>
<keyword evidence="3" id="KW-0540">Nuclease</keyword>
<dbReference type="InterPro" id="IPR041373">
    <property type="entry name" value="RT_RNaseH"/>
</dbReference>
<proteinExistence type="predicted"/>
<keyword evidence="9" id="KW-1185">Reference proteome</keyword>
<dbReference type="InterPro" id="IPR043502">
    <property type="entry name" value="DNA/RNA_pol_sf"/>
</dbReference>
<keyword evidence="1" id="KW-0808">Transferase</keyword>
<sequence length="186" mass="21186">MEERLVFGNIQEKFATATTLDFSDDAATTYLLTDASDIGCSLTVTQVNVDPKCLLQTSDIDLCILNRTVIEKEAFLIVMACGQLDCLLLKHKSFRIYYDHRNLIHVFAPHQNDKRHIKGRTAHVWESNLNKHLAALDHVLTRLEDNELFYVKLSNSFVKLETTATLKKAKQSGQLSEITLSEKKNY</sequence>
<dbReference type="SUPFAM" id="SSF56672">
    <property type="entry name" value="DNA/RNA polymerases"/>
    <property type="match status" value="1"/>
</dbReference>
<keyword evidence="2" id="KW-0548">Nucleotidyltransferase</keyword>
<dbReference type="OrthoDB" id="127017at2759"/>
<evidence type="ECO:0000313" key="8">
    <source>
        <dbReference type="EMBL" id="POM78748.1"/>
    </source>
</evidence>
<evidence type="ECO:0000256" key="2">
    <source>
        <dbReference type="ARBA" id="ARBA00022695"/>
    </source>
</evidence>
<dbReference type="GO" id="GO:0016787">
    <property type="term" value="F:hydrolase activity"/>
    <property type="evidence" value="ECO:0007669"/>
    <property type="project" value="UniProtKB-KW"/>
</dbReference>
<feature type="domain" description="Reverse transcriptase RNase H-like" evidence="7">
    <location>
        <begin position="26"/>
        <end position="117"/>
    </location>
</feature>
<dbReference type="AlphaFoldDB" id="A0A2P4YLS4"/>
<dbReference type="EMBL" id="NCKW01001919">
    <property type="protein sequence ID" value="POM78748.1"/>
    <property type="molecule type" value="Genomic_DNA"/>
</dbReference>
<keyword evidence="5" id="KW-0378">Hydrolase</keyword>